<accession>A0A6J4SCE9</accession>
<sequence length="201" mass="20097">MANQTRMHDTSSPSRFGRTSGKSTAGRSSARPANMGKRSLRAGQGEVGAKGRFGLGSSLGPSGYGRPSPKSSGGTGRSRRLKRNVTPEKSGMGKALSALGGLSGTKAAKKAPSRSAKPAGFALLAGAAGLALKNRDKLMGLAHRGGSSNEGAPSGTVYGDGTATGVRTDNGMPASAIGVTEGQVPGSDTIDNPTADQRLTD</sequence>
<dbReference type="AlphaFoldDB" id="A0A6J4SCE9"/>
<organism evidence="2">
    <name type="scientific">uncultured Solirubrobacteraceae bacterium</name>
    <dbReference type="NCBI Taxonomy" id="1162706"/>
    <lineage>
        <taxon>Bacteria</taxon>
        <taxon>Bacillati</taxon>
        <taxon>Actinomycetota</taxon>
        <taxon>Thermoleophilia</taxon>
        <taxon>Solirubrobacterales</taxon>
        <taxon>Solirubrobacteraceae</taxon>
        <taxon>environmental samples</taxon>
    </lineage>
</organism>
<feature type="compositionally biased region" description="Low complexity" evidence="1">
    <location>
        <begin position="90"/>
        <end position="106"/>
    </location>
</feature>
<dbReference type="EMBL" id="CADCVJ010000230">
    <property type="protein sequence ID" value="CAA9495139.1"/>
    <property type="molecule type" value="Genomic_DNA"/>
</dbReference>
<name>A0A6J4SCE9_9ACTN</name>
<feature type="compositionally biased region" description="Polar residues" evidence="1">
    <location>
        <begin position="1"/>
        <end position="14"/>
    </location>
</feature>
<proteinExistence type="predicted"/>
<protein>
    <submittedName>
        <fullName evidence="2">Uncharacterized protein</fullName>
    </submittedName>
</protein>
<feature type="region of interest" description="Disordered" evidence="1">
    <location>
        <begin position="141"/>
        <end position="201"/>
    </location>
</feature>
<feature type="region of interest" description="Disordered" evidence="1">
    <location>
        <begin position="1"/>
        <end position="116"/>
    </location>
</feature>
<gene>
    <name evidence="2" type="ORF">AVDCRST_MAG38-2832</name>
</gene>
<reference evidence="2" key="1">
    <citation type="submission" date="2020-02" db="EMBL/GenBank/DDBJ databases">
        <authorList>
            <person name="Meier V. D."/>
        </authorList>
    </citation>
    <scope>NUCLEOTIDE SEQUENCE</scope>
    <source>
        <strain evidence="2">AVDCRST_MAG38</strain>
    </source>
</reference>
<evidence type="ECO:0000313" key="2">
    <source>
        <dbReference type="EMBL" id="CAA9495139.1"/>
    </source>
</evidence>
<feature type="compositionally biased region" description="Gly residues" evidence="1">
    <location>
        <begin position="45"/>
        <end position="54"/>
    </location>
</feature>
<feature type="compositionally biased region" description="Polar residues" evidence="1">
    <location>
        <begin position="189"/>
        <end position="201"/>
    </location>
</feature>
<feature type="compositionally biased region" description="Low complexity" evidence="1">
    <location>
        <begin position="55"/>
        <end position="69"/>
    </location>
</feature>
<evidence type="ECO:0000256" key="1">
    <source>
        <dbReference type="SAM" id="MobiDB-lite"/>
    </source>
</evidence>